<gene>
    <name evidence="1" type="ORF">AWB75_06799</name>
</gene>
<organism evidence="1 2">
    <name type="scientific">Caballeronia catudaia</name>
    <dbReference type="NCBI Taxonomy" id="1777136"/>
    <lineage>
        <taxon>Bacteria</taxon>
        <taxon>Pseudomonadati</taxon>
        <taxon>Pseudomonadota</taxon>
        <taxon>Betaproteobacteria</taxon>
        <taxon>Burkholderiales</taxon>
        <taxon>Burkholderiaceae</taxon>
        <taxon>Caballeronia</taxon>
    </lineage>
</organism>
<dbReference type="AlphaFoldDB" id="A0A158DIH6"/>
<evidence type="ECO:0000313" key="1">
    <source>
        <dbReference type="EMBL" id="SAK94384.1"/>
    </source>
</evidence>
<accession>A0A158DIH6</accession>
<keyword evidence="2" id="KW-1185">Reference proteome</keyword>
<proteinExistence type="predicted"/>
<dbReference type="EMBL" id="FCOF02000071">
    <property type="protein sequence ID" value="SAK94384.1"/>
    <property type="molecule type" value="Genomic_DNA"/>
</dbReference>
<evidence type="ECO:0000313" key="2">
    <source>
        <dbReference type="Proteomes" id="UP000054870"/>
    </source>
</evidence>
<reference evidence="1" key="1">
    <citation type="submission" date="2016-01" db="EMBL/GenBank/DDBJ databases">
        <authorList>
            <person name="Peeters C."/>
        </authorList>
    </citation>
    <scope>NUCLEOTIDE SEQUENCE [LARGE SCALE GENOMIC DNA]</scope>
    <source>
        <strain evidence="1">LMG 29318</strain>
    </source>
</reference>
<name>A0A158DIH6_9BURK</name>
<comment type="caution">
    <text evidence="1">The sequence shown here is derived from an EMBL/GenBank/DDBJ whole genome shotgun (WGS) entry which is preliminary data.</text>
</comment>
<protein>
    <submittedName>
        <fullName evidence="1">Uncharacterized protein</fullName>
    </submittedName>
</protein>
<sequence length="105" mass="11234">MAVHAITAVRMDGNSERVTHVLWGQVSVNGEQFEVAPHASPVIDVVDALAKGDTVVTVFPLDGQRVAGPEVRRVVDEAAREGIETVVADSDAGRKLADLPRLDHE</sequence>
<dbReference type="Proteomes" id="UP000054870">
    <property type="component" value="Unassembled WGS sequence"/>
</dbReference>